<dbReference type="InterPro" id="IPR012337">
    <property type="entry name" value="RNaseH-like_sf"/>
</dbReference>
<organism evidence="2 3">
    <name type="scientific">Cryobacterium gelidum</name>
    <dbReference type="NCBI Taxonomy" id="1259164"/>
    <lineage>
        <taxon>Bacteria</taxon>
        <taxon>Bacillati</taxon>
        <taxon>Actinomycetota</taxon>
        <taxon>Actinomycetes</taxon>
        <taxon>Micrococcales</taxon>
        <taxon>Microbacteriaceae</taxon>
        <taxon>Cryobacterium</taxon>
    </lineage>
</organism>
<sequence>MIVGSASGSAIAILDERTTRFVVMVHLPNGHGSAELHDGLIRVLEGLPALLRRSLTWDQGTELARHVEITKATGVPIFFCDPGSPWQGGSNENTIGQLRQHFPKGTA</sequence>
<dbReference type="SUPFAM" id="SSF53098">
    <property type="entry name" value="Ribonuclease H-like"/>
    <property type="match status" value="1"/>
</dbReference>
<dbReference type="GO" id="GO:0015074">
    <property type="term" value="P:DNA integration"/>
    <property type="evidence" value="ECO:0007669"/>
    <property type="project" value="InterPro"/>
</dbReference>
<feature type="domain" description="Integrase catalytic" evidence="1">
    <location>
        <begin position="1"/>
        <end position="107"/>
    </location>
</feature>
<dbReference type="PANTHER" id="PTHR10948:SF23">
    <property type="entry name" value="TRANSPOSASE INSI FOR INSERTION SEQUENCE ELEMENT IS30A-RELATED"/>
    <property type="match status" value="1"/>
</dbReference>
<dbReference type="PANTHER" id="PTHR10948">
    <property type="entry name" value="TRANSPOSASE"/>
    <property type="match status" value="1"/>
</dbReference>
<gene>
    <name evidence="2" type="ORF">E3T50_12470</name>
</gene>
<keyword evidence="3" id="KW-1185">Reference proteome</keyword>
<dbReference type="EMBL" id="SOHL01000024">
    <property type="protein sequence ID" value="TFD69362.1"/>
    <property type="molecule type" value="Genomic_DNA"/>
</dbReference>
<dbReference type="PROSITE" id="PS50994">
    <property type="entry name" value="INTEGRASE"/>
    <property type="match status" value="1"/>
</dbReference>
<proteinExistence type="predicted"/>
<dbReference type="InterPro" id="IPR053392">
    <property type="entry name" value="Transposase_IS30-like"/>
</dbReference>
<dbReference type="InterPro" id="IPR001584">
    <property type="entry name" value="Integrase_cat-core"/>
</dbReference>
<dbReference type="GO" id="GO:0032196">
    <property type="term" value="P:transposition"/>
    <property type="evidence" value="ECO:0007669"/>
    <property type="project" value="TreeGrafter"/>
</dbReference>
<dbReference type="AlphaFoldDB" id="A0A4R9ATI5"/>
<dbReference type="InterPro" id="IPR051917">
    <property type="entry name" value="Transposase-Integrase"/>
</dbReference>
<accession>A0A4R9ATI5</accession>
<dbReference type="GO" id="GO:0004803">
    <property type="term" value="F:transposase activity"/>
    <property type="evidence" value="ECO:0007669"/>
    <property type="project" value="TreeGrafter"/>
</dbReference>
<comment type="caution">
    <text evidence="2">The sequence shown here is derived from an EMBL/GenBank/DDBJ whole genome shotgun (WGS) entry which is preliminary data.</text>
</comment>
<evidence type="ECO:0000313" key="3">
    <source>
        <dbReference type="Proteomes" id="UP000297983"/>
    </source>
</evidence>
<evidence type="ECO:0000259" key="1">
    <source>
        <dbReference type="PROSITE" id="PS50994"/>
    </source>
</evidence>
<evidence type="ECO:0000313" key="2">
    <source>
        <dbReference type="EMBL" id="TFD69362.1"/>
    </source>
</evidence>
<dbReference type="GO" id="GO:0005829">
    <property type="term" value="C:cytosol"/>
    <property type="evidence" value="ECO:0007669"/>
    <property type="project" value="TreeGrafter"/>
</dbReference>
<reference evidence="2 3" key="1">
    <citation type="submission" date="2019-03" db="EMBL/GenBank/DDBJ databases">
        <title>Genomics of glacier-inhabiting Cryobacterium strains.</title>
        <authorList>
            <person name="Liu Q."/>
            <person name="Xin Y.-H."/>
        </authorList>
    </citation>
    <scope>NUCLEOTIDE SEQUENCE [LARGE SCALE GENOMIC DNA]</scope>
    <source>
        <strain evidence="2 3">Hz16</strain>
    </source>
</reference>
<dbReference type="NCBIfam" id="NF033563">
    <property type="entry name" value="transpos_IS30"/>
    <property type="match status" value="1"/>
</dbReference>
<name>A0A4R9ATI5_9MICO</name>
<protein>
    <submittedName>
        <fullName evidence="2">IS30 family transposase</fullName>
    </submittedName>
</protein>
<dbReference type="Proteomes" id="UP000297983">
    <property type="component" value="Unassembled WGS sequence"/>
</dbReference>